<feature type="region of interest" description="Disordered" evidence="1">
    <location>
        <begin position="319"/>
        <end position="401"/>
    </location>
</feature>
<dbReference type="Pfam" id="PF05641">
    <property type="entry name" value="Agenet"/>
    <property type="match status" value="3"/>
</dbReference>
<dbReference type="InterPro" id="IPR008395">
    <property type="entry name" value="Agenet-like_dom"/>
</dbReference>
<proteinExistence type="predicted"/>
<feature type="compositionally biased region" description="Basic and acidic residues" evidence="1">
    <location>
        <begin position="329"/>
        <end position="347"/>
    </location>
</feature>
<dbReference type="Proteomes" id="UP000030645">
    <property type="component" value="Unassembled WGS sequence"/>
</dbReference>
<feature type="domain" description="Agenet" evidence="2">
    <location>
        <begin position="92"/>
        <end position="147"/>
    </location>
</feature>
<accession>W9S1M6</accession>
<keyword evidence="4" id="KW-1185">Reference proteome</keyword>
<dbReference type="EMBL" id="KE345934">
    <property type="protein sequence ID" value="EXC21085.1"/>
    <property type="molecule type" value="Genomic_DNA"/>
</dbReference>
<feature type="domain" description="Agenet" evidence="2">
    <location>
        <begin position="8"/>
        <end position="89"/>
    </location>
</feature>
<evidence type="ECO:0000313" key="3">
    <source>
        <dbReference type="EMBL" id="EXC21085.1"/>
    </source>
</evidence>
<protein>
    <recommendedName>
        <fullName evidence="2">Agenet domain-containing protein</fullName>
    </recommendedName>
</protein>
<name>W9S1M6_9ROSA</name>
<dbReference type="STRING" id="981085.W9S1M6"/>
<dbReference type="InterPro" id="IPR014002">
    <property type="entry name" value="Agenet_dom_plant"/>
</dbReference>
<evidence type="ECO:0000259" key="2">
    <source>
        <dbReference type="SMART" id="SM00743"/>
    </source>
</evidence>
<dbReference type="AlphaFoldDB" id="W9S1M6"/>
<dbReference type="PANTHER" id="PTHR31917:SF153">
    <property type="entry name" value="DUF724 DOMAIN-CONTAINING PROTEIN 3-RELATED"/>
    <property type="match status" value="1"/>
</dbReference>
<dbReference type="SMART" id="SM00743">
    <property type="entry name" value="Agenet"/>
    <property type="match status" value="4"/>
</dbReference>
<dbReference type="PANTHER" id="PTHR31917">
    <property type="entry name" value="AGENET DOMAIN-CONTAINING PROTEIN-RELATED"/>
    <property type="match status" value="1"/>
</dbReference>
<feature type="domain" description="Agenet" evidence="2">
    <location>
        <begin position="161"/>
        <end position="229"/>
    </location>
</feature>
<sequence length="448" mass="51329">MEYNDQPPFLSKGSKVEVWSEEEGFTNALFSAEILRPPPTPPPYSPTGRKRKKTTAVVKYDRMVSAEDGEPLVETVETRFLRPIPPPDIPDRPFELNEVVDAFHRDIWWIGFVVKVVNDRYTVAFKRPLDLLEFGRADMRPHWDWVGSKWVRPEKEDTTALIYTPGIEVEVNRHDEVPCRAWLPATVVGQVGYTSFLVRYKSSHSDGEEGPQQETVNCDQIRPHPPEMEGNNFYLLEKVDVFHGSCWWVGLVTKLLEGKKYIVTLRHKKEMEFSNSELRPHLEWIDGQWVTKSKGVTFTSDSQEQTECALHENSCSTVDNTGKEGPYLGDKEDHQKELSTCKTKQQEAGETENQAVKSAKKRGRPRKSHECSGSLLDNTKKGRHCLSDKQDNRKELSPRVEKLPYFRSSTMEKEAGISNRDKLVEVIPNGDDKVIQLPKQSLFGIIFQ</sequence>
<feature type="compositionally biased region" description="Basic and acidic residues" evidence="1">
    <location>
        <begin position="385"/>
        <end position="401"/>
    </location>
</feature>
<reference evidence="4" key="1">
    <citation type="submission" date="2013-01" db="EMBL/GenBank/DDBJ databases">
        <title>Draft Genome Sequence of a Mulberry Tree, Morus notabilis C.K. Schneid.</title>
        <authorList>
            <person name="He N."/>
            <person name="Zhao S."/>
        </authorList>
    </citation>
    <scope>NUCLEOTIDE SEQUENCE</scope>
</reference>
<evidence type="ECO:0000313" key="4">
    <source>
        <dbReference type="Proteomes" id="UP000030645"/>
    </source>
</evidence>
<evidence type="ECO:0000256" key="1">
    <source>
        <dbReference type="SAM" id="MobiDB-lite"/>
    </source>
</evidence>
<dbReference type="CDD" id="cd20406">
    <property type="entry name" value="Tudor_Agenet_AtDUF_rpt2_4"/>
    <property type="match status" value="2"/>
</dbReference>
<gene>
    <name evidence="3" type="ORF">L484_017096</name>
</gene>
<feature type="compositionally biased region" description="Basic residues" evidence="1">
    <location>
        <begin position="358"/>
        <end position="367"/>
    </location>
</feature>
<organism evidence="3 4">
    <name type="scientific">Morus notabilis</name>
    <dbReference type="NCBI Taxonomy" id="981085"/>
    <lineage>
        <taxon>Eukaryota</taxon>
        <taxon>Viridiplantae</taxon>
        <taxon>Streptophyta</taxon>
        <taxon>Embryophyta</taxon>
        <taxon>Tracheophyta</taxon>
        <taxon>Spermatophyta</taxon>
        <taxon>Magnoliopsida</taxon>
        <taxon>eudicotyledons</taxon>
        <taxon>Gunneridae</taxon>
        <taxon>Pentapetalae</taxon>
        <taxon>rosids</taxon>
        <taxon>fabids</taxon>
        <taxon>Rosales</taxon>
        <taxon>Moraceae</taxon>
        <taxon>Moreae</taxon>
        <taxon>Morus</taxon>
    </lineage>
</organism>
<feature type="domain" description="Agenet" evidence="2">
    <location>
        <begin position="231"/>
        <end position="286"/>
    </location>
</feature>
<dbReference type="eggNOG" id="ENOG502QTQX">
    <property type="taxonomic scope" value="Eukaryota"/>
</dbReference>